<evidence type="ECO:0000313" key="3">
    <source>
        <dbReference type="Proteomes" id="UP000672038"/>
    </source>
</evidence>
<keyword evidence="3" id="KW-1185">Reference proteome</keyword>
<evidence type="ECO:0000256" key="1">
    <source>
        <dbReference type="SAM" id="Phobius"/>
    </source>
</evidence>
<sequence length="67" mass="7816">MDGLIYIKFLEALEKFKINDSQNISINYKNKCNIFTLSIELLSSLSSVIFLIYIFNSLKQDMKSLNF</sequence>
<dbReference type="RefSeq" id="WP_210954762.1">
    <property type="nucleotide sequence ID" value="NZ_CP054393.1"/>
</dbReference>
<dbReference type="EMBL" id="CP054393">
    <property type="protein sequence ID" value="QTX02687.1"/>
    <property type="molecule type" value="Genomic_DNA"/>
</dbReference>
<reference evidence="2" key="1">
    <citation type="submission" date="2020-06" db="EMBL/GenBank/DDBJ databases">
        <title>Complete genome sequence of Candidatus Phytoplasma luffae NCHU2019.</title>
        <authorList>
            <person name="Cho S.-T."/>
            <person name="Tan C.-M."/>
            <person name="Li J.-R."/>
            <person name="Chien Y.-Y."/>
            <person name="Chiu Y.-C."/>
            <person name="Yang J.-Y."/>
            <person name="Kuo C.-H."/>
        </authorList>
    </citation>
    <scope>NUCLEOTIDE SEQUENCE</scope>
    <source>
        <strain evidence="2">NCHU2019</strain>
    </source>
</reference>
<proteinExistence type="predicted"/>
<gene>
    <name evidence="2" type="ORF">LFWB_1170</name>
</gene>
<name>A0A975FJ80_LOWBP</name>
<accession>A0A975FJ80</accession>
<dbReference type="Proteomes" id="UP000672038">
    <property type="component" value="Chromosome"/>
</dbReference>
<evidence type="ECO:0000313" key="2">
    <source>
        <dbReference type="EMBL" id="QTX02687.1"/>
    </source>
</evidence>
<dbReference type="AlphaFoldDB" id="A0A975FJ80"/>
<keyword evidence="1" id="KW-0472">Membrane</keyword>
<keyword evidence="1" id="KW-0812">Transmembrane</keyword>
<protein>
    <submittedName>
        <fullName evidence="2">Uncharacterized protein</fullName>
    </submittedName>
</protein>
<keyword evidence="1" id="KW-1133">Transmembrane helix</keyword>
<feature type="transmembrane region" description="Helical" evidence="1">
    <location>
        <begin position="34"/>
        <end position="55"/>
    </location>
</feature>
<dbReference type="KEGG" id="pluf:LFWB_1170"/>
<organism evidence="2 3">
    <name type="scientific">Loofah witches'-broom phytoplasma</name>
    <dbReference type="NCBI Taxonomy" id="35773"/>
    <lineage>
        <taxon>Bacteria</taxon>
        <taxon>Bacillati</taxon>
        <taxon>Mycoplasmatota</taxon>
        <taxon>Mollicutes</taxon>
        <taxon>Acholeplasmatales</taxon>
        <taxon>Acholeplasmataceae</taxon>
        <taxon>Candidatus Phytoplasma</taxon>
        <taxon>16SrVIII (Loofah witches'-broom group)</taxon>
    </lineage>
</organism>